<sequence>MKFPSTLHAAHKSLLLQIIDHFSADQRITAIGASGSFASNKMDNYSDLDLVIAVDPDAYGEVMAQRFTLVESIPGHVAAFTGEHVGEPRLIIALYQLAASEPSLVHVDFKFVALPDAAQRVDDTQVIWERGNALSAIYANSGYQYPQPEPQWIEDRFWIWLHYGAGKIARGEYFEAMEFLSFLRTTVLSPLALQQAGLTPSGVRTIERRLPGFAKRLEKTVAQPTKEALIPAFEACFELYLVLRANTSVKINEQAQTLAINYFNCELMG</sequence>
<comment type="caution">
    <text evidence="2">The sequence shown here is derived from an EMBL/GenBank/DDBJ whole genome shotgun (WGS) entry which is preliminary data.</text>
</comment>
<keyword evidence="3" id="KW-1185">Reference proteome</keyword>
<name>A0A1E8FF96_9ALTE</name>
<dbReference type="Pfam" id="PF01909">
    <property type="entry name" value="NTP_transf_2"/>
    <property type="match status" value="1"/>
</dbReference>
<dbReference type="Gene3D" id="1.20.120.330">
    <property type="entry name" value="Nucleotidyltransferases domain 2"/>
    <property type="match status" value="1"/>
</dbReference>
<dbReference type="STRING" id="1856405.BFC17_21735"/>
<dbReference type="EMBL" id="MJIC01000014">
    <property type="protein sequence ID" value="OFI34163.1"/>
    <property type="molecule type" value="Genomic_DNA"/>
</dbReference>
<dbReference type="Proteomes" id="UP000176037">
    <property type="component" value="Unassembled WGS sequence"/>
</dbReference>
<evidence type="ECO:0000259" key="1">
    <source>
        <dbReference type="Pfam" id="PF01909"/>
    </source>
</evidence>
<dbReference type="Gene3D" id="3.30.460.10">
    <property type="entry name" value="Beta Polymerase, domain 2"/>
    <property type="match status" value="1"/>
</dbReference>
<protein>
    <submittedName>
        <fullName evidence="2">Oxalate:formate antiporter</fullName>
    </submittedName>
</protein>
<dbReference type="SUPFAM" id="SSF81301">
    <property type="entry name" value="Nucleotidyltransferase"/>
    <property type="match status" value="1"/>
</dbReference>
<accession>A0A1E8FF96</accession>
<dbReference type="AlphaFoldDB" id="A0A1E8FF96"/>
<dbReference type="RefSeq" id="WP_070177091.1">
    <property type="nucleotide sequence ID" value="NZ_BMJR01000011.1"/>
</dbReference>
<dbReference type="InterPro" id="IPR043519">
    <property type="entry name" value="NT_sf"/>
</dbReference>
<evidence type="ECO:0000313" key="3">
    <source>
        <dbReference type="Proteomes" id="UP000176037"/>
    </source>
</evidence>
<dbReference type="OrthoDB" id="7375008at2"/>
<evidence type="ECO:0000313" key="2">
    <source>
        <dbReference type="EMBL" id="OFI34163.1"/>
    </source>
</evidence>
<feature type="domain" description="Polymerase nucleotidyl transferase" evidence="1">
    <location>
        <begin position="18"/>
        <end position="59"/>
    </location>
</feature>
<organism evidence="2 3">
    <name type="scientific">Alteromonas lipolytica</name>
    <dbReference type="NCBI Taxonomy" id="1856405"/>
    <lineage>
        <taxon>Bacteria</taxon>
        <taxon>Pseudomonadati</taxon>
        <taxon>Pseudomonadota</taxon>
        <taxon>Gammaproteobacteria</taxon>
        <taxon>Alteromonadales</taxon>
        <taxon>Alteromonadaceae</taxon>
        <taxon>Alteromonas/Salinimonas group</taxon>
        <taxon>Alteromonas</taxon>
    </lineage>
</organism>
<dbReference type="InterPro" id="IPR002934">
    <property type="entry name" value="Polymerase_NTP_transf_dom"/>
</dbReference>
<reference evidence="2 3" key="1">
    <citation type="submission" date="2016-09" db="EMBL/GenBank/DDBJ databases">
        <title>Alteromonas lipolytica, a new species isolated from sea water.</title>
        <authorList>
            <person name="Wu Y.-H."/>
            <person name="Cheng H."/>
            <person name="Xu X.-W."/>
        </authorList>
    </citation>
    <scope>NUCLEOTIDE SEQUENCE [LARGE SCALE GENOMIC DNA]</scope>
    <source>
        <strain evidence="2 3">JW12</strain>
    </source>
</reference>
<gene>
    <name evidence="2" type="ORF">BFC17_21735</name>
</gene>
<dbReference type="GO" id="GO:0016779">
    <property type="term" value="F:nucleotidyltransferase activity"/>
    <property type="evidence" value="ECO:0007669"/>
    <property type="project" value="InterPro"/>
</dbReference>
<proteinExistence type="predicted"/>